<evidence type="ECO:0008006" key="4">
    <source>
        <dbReference type="Google" id="ProtNLM"/>
    </source>
</evidence>
<gene>
    <name evidence="2" type="ORF">ADIS_1681</name>
</gene>
<dbReference type="STRING" id="1232681.ADIS_1681"/>
<keyword evidence="1" id="KW-0472">Membrane</keyword>
<evidence type="ECO:0000313" key="2">
    <source>
        <dbReference type="EMBL" id="EON77762.1"/>
    </source>
</evidence>
<feature type="transmembrane region" description="Helical" evidence="1">
    <location>
        <begin position="87"/>
        <end position="113"/>
    </location>
</feature>
<dbReference type="PATRIC" id="fig|1288963.3.peg.1670"/>
<keyword evidence="3" id="KW-1185">Reference proteome</keyword>
<name>R7ZUK4_9BACT</name>
<dbReference type="EMBL" id="AQHR01000049">
    <property type="protein sequence ID" value="EON77762.1"/>
    <property type="molecule type" value="Genomic_DNA"/>
</dbReference>
<keyword evidence="1" id="KW-0812">Transmembrane</keyword>
<organism evidence="2 3">
    <name type="scientific">Lunatimonas lonarensis</name>
    <dbReference type="NCBI Taxonomy" id="1232681"/>
    <lineage>
        <taxon>Bacteria</taxon>
        <taxon>Pseudomonadati</taxon>
        <taxon>Bacteroidota</taxon>
        <taxon>Cytophagia</taxon>
        <taxon>Cytophagales</taxon>
        <taxon>Cyclobacteriaceae</taxon>
    </lineage>
</organism>
<dbReference type="RefSeq" id="WP_010853820.1">
    <property type="nucleotide sequence ID" value="NZ_AQHR01000049.1"/>
</dbReference>
<proteinExistence type="predicted"/>
<feature type="transmembrane region" description="Helical" evidence="1">
    <location>
        <begin position="119"/>
        <end position="138"/>
    </location>
</feature>
<evidence type="ECO:0000256" key="1">
    <source>
        <dbReference type="SAM" id="Phobius"/>
    </source>
</evidence>
<evidence type="ECO:0000313" key="3">
    <source>
        <dbReference type="Proteomes" id="UP000013909"/>
    </source>
</evidence>
<protein>
    <recommendedName>
        <fullName evidence="4">Small multi-drug export protein</fullName>
    </recommendedName>
</protein>
<sequence length="153" mass="17358">MVEYTVTFLGIYFLCLFKFIAGPVLGYAAGYSVLEIELVTVSGMMTSVVAFTFLGEWIKRTWTIKVRQNPKKFSKRTRNIIRIWQKFGVWGIAALTPILLTPIGGTVILTSFGIPKRKILLSMLVSGSIWAFVFGISIHEILHIPFFQNLFDF</sequence>
<reference evidence="2 3" key="1">
    <citation type="submission" date="2013-02" db="EMBL/GenBank/DDBJ databases">
        <title>A novel strain isolated from Lonar lake, Maharashtra, India.</title>
        <authorList>
            <person name="Singh A."/>
        </authorList>
    </citation>
    <scope>NUCLEOTIDE SEQUENCE [LARGE SCALE GENOMIC DNA]</scope>
    <source>
        <strain evidence="2 3">AK24</strain>
    </source>
</reference>
<feature type="transmembrane region" description="Helical" evidence="1">
    <location>
        <begin position="38"/>
        <end position="58"/>
    </location>
</feature>
<dbReference type="AlphaFoldDB" id="R7ZUK4"/>
<comment type="caution">
    <text evidence="2">The sequence shown here is derived from an EMBL/GenBank/DDBJ whole genome shotgun (WGS) entry which is preliminary data.</text>
</comment>
<dbReference type="OrthoDB" id="1467737at2"/>
<accession>R7ZUK4</accession>
<keyword evidence="1" id="KW-1133">Transmembrane helix</keyword>
<dbReference type="Proteomes" id="UP000013909">
    <property type="component" value="Unassembled WGS sequence"/>
</dbReference>